<accession>A0A9X1VPL8</accession>
<evidence type="ECO:0000313" key="2">
    <source>
        <dbReference type="Proteomes" id="UP001139369"/>
    </source>
</evidence>
<reference evidence="1" key="1">
    <citation type="submission" date="2022-02" db="EMBL/GenBank/DDBJ databases">
        <title>Polaribacter sp. MSW13, isolated from seawater.</title>
        <authorList>
            <person name="Kristyanto S."/>
            <person name="Jung J."/>
            <person name="Jeon C.O."/>
        </authorList>
    </citation>
    <scope>NUCLEOTIDE SEQUENCE</scope>
    <source>
        <strain evidence="1">MSW13</strain>
    </source>
</reference>
<gene>
    <name evidence="1" type="ORF">MC378_14765</name>
</gene>
<proteinExistence type="predicted"/>
<comment type="caution">
    <text evidence="1">The sequence shown here is derived from an EMBL/GenBank/DDBJ whole genome shotgun (WGS) entry which is preliminary data.</text>
</comment>
<dbReference type="AlphaFoldDB" id="A0A9X1VPL8"/>
<dbReference type="Proteomes" id="UP001139369">
    <property type="component" value="Unassembled WGS sequence"/>
</dbReference>
<organism evidence="1 2">
    <name type="scientific">Polaribacter marinus</name>
    <dbReference type="NCBI Taxonomy" id="2916838"/>
    <lineage>
        <taxon>Bacteria</taxon>
        <taxon>Pseudomonadati</taxon>
        <taxon>Bacteroidota</taxon>
        <taxon>Flavobacteriia</taxon>
        <taxon>Flavobacteriales</taxon>
        <taxon>Flavobacteriaceae</taxon>
    </lineage>
</organism>
<name>A0A9X1VPL8_9FLAO</name>
<protein>
    <submittedName>
        <fullName evidence="1">Uncharacterized protein</fullName>
    </submittedName>
</protein>
<dbReference type="RefSeq" id="WP_242179560.1">
    <property type="nucleotide sequence ID" value="NZ_JAKQYM010000022.1"/>
</dbReference>
<dbReference type="EMBL" id="JAKQYM010000022">
    <property type="protein sequence ID" value="MCI2230439.1"/>
    <property type="molecule type" value="Genomic_DNA"/>
</dbReference>
<sequence>MNYIITVRKTSERHDNVVLEYRTEVEQKIEWQGQKYLVKEIIIVDPDENVIELKCWNVTNSGKPKLLSTISRDRI</sequence>
<keyword evidence="2" id="KW-1185">Reference proteome</keyword>
<evidence type="ECO:0000313" key="1">
    <source>
        <dbReference type="EMBL" id="MCI2230439.1"/>
    </source>
</evidence>